<dbReference type="CDD" id="cd07729">
    <property type="entry name" value="AHL_lactonase_MBL-fold"/>
    <property type="match status" value="1"/>
</dbReference>
<dbReference type="SMART" id="SM00849">
    <property type="entry name" value="Lactamase_B"/>
    <property type="match status" value="1"/>
</dbReference>
<sequence>MLRIYPLNAGSVLVDKSILTAHMNYGIKIEVPSIVWLIEGGPELVIVDTSFGSPELMEQWHWPVKRTPDQEIAKLLENRNITPSEVGTVVISHLHWDHCWNLNLFRKSRIVVQKSELEYAQNPLYFHAWAFDSPSTGRKADWHQAKFTEVDGDYELFDGVRLLLTPSHTYGDQSVLVNQKYLITPDLVPLFENWTGNKLIRHIPPPYYDAKAIAESFRRVESLMETSNVKILPSHDFLVLKEQYYQ</sequence>
<proteinExistence type="inferred from homology"/>
<dbReference type="SUPFAM" id="SSF56281">
    <property type="entry name" value="Metallo-hydrolase/oxidoreductase"/>
    <property type="match status" value="1"/>
</dbReference>
<accession>A0A2R6CCK5</accession>
<evidence type="ECO:0000256" key="2">
    <source>
        <dbReference type="ARBA" id="ARBA00007749"/>
    </source>
</evidence>
<dbReference type="GO" id="GO:0046872">
    <property type="term" value="F:metal ion binding"/>
    <property type="evidence" value="ECO:0007669"/>
    <property type="project" value="UniProtKB-KW"/>
</dbReference>
<dbReference type="AlphaFoldDB" id="A0A2R6CCK5"/>
<reference evidence="7 8" key="1">
    <citation type="submission" date="2017-04" db="EMBL/GenBank/DDBJ databases">
        <title>Novel microbial lineages endemic to geothermal iron-oxide mats fill important gaps in the evolutionary history of Archaea.</title>
        <authorList>
            <person name="Jay Z.J."/>
            <person name="Beam J.P."/>
            <person name="Dlakic M."/>
            <person name="Rusch D.B."/>
            <person name="Kozubal M.A."/>
            <person name="Inskeep W.P."/>
        </authorList>
    </citation>
    <scope>NUCLEOTIDE SEQUENCE [LARGE SCALE GENOMIC DNA]</scope>
    <source>
        <strain evidence="7">BE_D</strain>
    </source>
</reference>
<organism evidence="7 8">
    <name type="scientific">Candidatus Marsarchaeota G2 archaeon BE_D</name>
    <dbReference type="NCBI Taxonomy" id="1978158"/>
    <lineage>
        <taxon>Archaea</taxon>
        <taxon>Candidatus Marsarchaeota</taxon>
        <taxon>Candidatus Marsarchaeota group 2</taxon>
    </lineage>
</organism>
<feature type="domain" description="Metallo-beta-lactamase" evidence="6">
    <location>
        <begin position="32"/>
        <end position="235"/>
    </location>
</feature>
<comment type="cofactor">
    <cofactor evidence="1">
        <name>Zn(2+)</name>
        <dbReference type="ChEBI" id="CHEBI:29105"/>
    </cofactor>
</comment>
<dbReference type="InterPro" id="IPR001279">
    <property type="entry name" value="Metallo-B-lactamas"/>
</dbReference>
<dbReference type="GO" id="GO:0016787">
    <property type="term" value="F:hydrolase activity"/>
    <property type="evidence" value="ECO:0007669"/>
    <property type="project" value="UniProtKB-KW"/>
</dbReference>
<evidence type="ECO:0000256" key="1">
    <source>
        <dbReference type="ARBA" id="ARBA00001947"/>
    </source>
</evidence>
<evidence type="ECO:0000313" key="7">
    <source>
        <dbReference type="EMBL" id="PSO08613.1"/>
    </source>
</evidence>
<dbReference type="Proteomes" id="UP000242015">
    <property type="component" value="Unassembled WGS sequence"/>
</dbReference>
<dbReference type="Pfam" id="PF00753">
    <property type="entry name" value="Lactamase_B"/>
    <property type="match status" value="1"/>
</dbReference>
<evidence type="ECO:0000256" key="4">
    <source>
        <dbReference type="ARBA" id="ARBA00022801"/>
    </source>
</evidence>
<dbReference type="EMBL" id="NEXF01000068">
    <property type="protein sequence ID" value="PSO08613.1"/>
    <property type="molecule type" value="Genomic_DNA"/>
</dbReference>
<dbReference type="PANTHER" id="PTHR42978">
    <property type="entry name" value="QUORUM-QUENCHING LACTONASE YTNP-RELATED-RELATED"/>
    <property type="match status" value="1"/>
</dbReference>
<comment type="caution">
    <text evidence="7">The sequence shown here is derived from an EMBL/GenBank/DDBJ whole genome shotgun (WGS) entry which is preliminary data.</text>
</comment>
<dbReference type="Gene3D" id="3.60.15.10">
    <property type="entry name" value="Ribonuclease Z/Hydroxyacylglutathione hydrolase-like"/>
    <property type="match status" value="1"/>
</dbReference>
<gene>
    <name evidence="7" type="ORF">B9Q04_04645</name>
</gene>
<comment type="similarity">
    <text evidence="2">Belongs to the metallo-beta-lactamase superfamily.</text>
</comment>
<keyword evidence="5" id="KW-0862">Zinc</keyword>
<protein>
    <recommendedName>
        <fullName evidence="6">Metallo-beta-lactamase domain-containing protein</fullName>
    </recommendedName>
</protein>
<evidence type="ECO:0000259" key="6">
    <source>
        <dbReference type="SMART" id="SM00849"/>
    </source>
</evidence>
<keyword evidence="4" id="KW-0378">Hydrolase</keyword>
<dbReference type="InterPro" id="IPR051013">
    <property type="entry name" value="MBL_superfamily_lactonases"/>
</dbReference>
<dbReference type="PANTHER" id="PTHR42978:SF7">
    <property type="entry name" value="METALLO-HYDROLASE RV2300C-RELATED"/>
    <property type="match status" value="1"/>
</dbReference>
<evidence type="ECO:0000256" key="5">
    <source>
        <dbReference type="ARBA" id="ARBA00022833"/>
    </source>
</evidence>
<evidence type="ECO:0000313" key="8">
    <source>
        <dbReference type="Proteomes" id="UP000242015"/>
    </source>
</evidence>
<dbReference type="InterPro" id="IPR036866">
    <property type="entry name" value="RibonucZ/Hydroxyglut_hydro"/>
</dbReference>
<keyword evidence="3" id="KW-0479">Metal-binding</keyword>
<name>A0A2R6CCK5_9ARCH</name>
<evidence type="ECO:0000256" key="3">
    <source>
        <dbReference type="ARBA" id="ARBA00022723"/>
    </source>
</evidence>